<dbReference type="SUPFAM" id="SSF52980">
    <property type="entry name" value="Restriction endonuclease-like"/>
    <property type="match status" value="1"/>
</dbReference>
<evidence type="ECO:0000313" key="1">
    <source>
        <dbReference type="EMBL" id="SFV60767.1"/>
    </source>
</evidence>
<dbReference type="InterPro" id="IPR011335">
    <property type="entry name" value="Restrct_endonuc-II-like"/>
</dbReference>
<proteinExistence type="predicted"/>
<protein>
    <submittedName>
        <fullName evidence="1">Uncharacterized protein</fullName>
    </submittedName>
</protein>
<reference evidence="1" key="1">
    <citation type="submission" date="2016-10" db="EMBL/GenBank/DDBJ databases">
        <authorList>
            <person name="de Groot N.N."/>
        </authorList>
    </citation>
    <scope>NUCLEOTIDE SEQUENCE</scope>
</reference>
<organism evidence="1">
    <name type="scientific">hydrothermal vent metagenome</name>
    <dbReference type="NCBI Taxonomy" id="652676"/>
    <lineage>
        <taxon>unclassified sequences</taxon>
        <taxon>metagenomes</taxon>
        <taxon>ecological metagenomes</taxon>
    </lineage>
</organism>
<sequence>MKIEKLDIPKNKFDINLKFYFFLKYLVKTKLTDTQAKEVLKIFILYSKLDFLQILEQIKKYIENKIKTNSPKQKLIFEVVDEINSDIDLKLFLFSLKLYMIKDLLLQEAKLKDLLDISKLENLDPLSLEYDKITMYSPYSTRVNGALLSLIFFDKLDNKEINFITTDAYNFIQDLSILAIELKEKGVEPNQIFMLMFSESINQSIISDSGSNYEERILSVLTSIGITKENNQLDDRTHDKKDSSTEFDFFFELENKTYGIGAKRTLRERYKQFIKTAQMSEIDVMIEITLGIDLTEEKVKSIINHNVFLFVADEVYQSYKYLQDSKGVYSSKDLTIEILSLLCK</sequence>
<accession>A0A1W1C4X3</accession>
<dbReference type="AlphaFoldDB" id="A0A1W1C4X3"/>
<dbReference type="Gene3D" id="3.40.91.80">
    <property type="match status" value="1"/>
</dbReference>
<dbReference type="InterPro" id="IPR038365">
    <property type="entry name" value="EcoRII_C_sf"/>
</dbReference>
<name>A0A1W1C4X3_9ZZZZ</name>
<gene>
    <name evidence="1" type="ORF">MNB_SV-9-947</name>
</gene>
<dbReference type="EMBL" id="FPHG01000044">
    <property type="protein sequence ID" value="SFV60767.1"/>
    <property type="molecule type" value="Genomic_DNA"/>
</dbReference>